<evidence type="ECO:0000313" key="2">
    <source>
        <dbReference type="Proteomes" id="UP000327013"/>
    </source>
</evidence>
<organism evidence="1 2">
    <name type="scientific">Carpinus fangiana</name>
    <dbReference type="NCBI Taxonomy" id="176857"/>
    <lineage>
        <taxon>Eukaryota</taxon>
        <taxon>Viridiplantae</taxon>
        <taxon>Streptophyta</taxon>
        <taxon>Embryophyta</taxon>
        <taxon>Tracheophyta</taxon>
        <taxon>Spermatophyta</taxon>
        <taxon>Magnoliopsida</taxon>
        <taxon>eudicotyledons</taxon>
        <taxon>Gunneridae</taxon>
        <taxon>Pentapetalae</taxon>
        <taxon>rosids</taxon>
        <taxon>fabids</taxon>
        <taxon>Fagales</taxon>
        <taxon>Betulaceae</taxon>
        <taxon>Carpinus</taxon>
    </lineage>
</organism>
<dbReference type="Proteomes" id="UP000327013">
    <property type="component" value="Chromosome 4"/>
</dbReference>
<sequence length="127" mass="14286">MSKTILGLEERIVPRGSERGRKTCKRGRLVAVEDPIRWQWKIRTLRRPHSDEGVVSTKASARPALVQESSVKASVLRDEGVVSAKASVRPPLPKSPYPPRDLQGFGVKFCRDWGREGDRRLGKMVLL</sequence>
<accession>A0A660KTT4</accession>
<evidence type="ECO:0000313" key="1">
    <source>
        <dbReference type="EMBL" id="KAE8038765.1"/>
    </source>
</evidence>
<protein>
    <submittedName>
        <fullName evidence="1">Uncharacterized protein</fullName>
    </submittedName>
</protein>
<gene>
    <name evidence="1" type="ORF">FH972_011241</name>
</gene>
<keyword evidence="2" id="KW-1185">Reference proteome</keyword>
<dbReference type="EMBL" id="CM017324">
    <property type="protein sequence ID" value="KAE8038765.1"/>
    <property type="molecule type" value="Genomic_DNA"/>
</dbReference>
<name>A0A660KTT4_9ROSI</name>
<reference evidence="1 2" key="1">
    <citation type="submission" date="2019-06" db="EMBL/GenBank/DDBJ databases">
        <title>A chromosomal-level reference genome of Carpinus fangiana (Coryloideae, Betulaceae).</title>
        <authorList>
            <person name="Yang X."/>
            <person name="Wang Z."/>
            <person name="Zhang L."/>
            <person name="Hao G."/>
            <person name="Liu J."/>
            <person name="Yang Y."/>
        </authorList>
    </citation>
    <scope>NUCLEOTIDE SEQUENCE [LARGE SCALE GENOMIC DNA]</scope>
    <source>
        <strain evidence="1">Cfa_2016G</strain>
        <tissue evidence="1">Leaf</tissue>
    </source>
</reference>
<proteinExistence type="predicted"/>
<dbReference type="AlphaFoldDB" id="A0A660KTT4"/>